<proteinExistence type="predicted"/>
<dbReference type="Proteomes" id="UP001548590">
    <property type="component" value="Unassembled WGS sequence"/>
</dbReference>
<dbReference type="EMBL" id="JBEWLZ010000003">
    <property type="protein sequence ID" value="MET1489434.1"/>
    <property type="molecule type" value="Genomic_DNA"/>
</dbReference>
<protein>
    <submittedName>
        <fullName evidence="2">Uncharacterized protein</fullName>
    </submittedName>
</protein>
<feature type="chain" id="PRO_5045178291" evidence="1">
    <location>
        <begin position="20"/>
        <end position="129"/>
    </location>
</feature>
<comment type="caution">
    <text evidence="2">The sequence shown here is derived from an EMBL/GenBank/DDBJ whole genome shotgun (WGS) entry which is preliminary data.</text>
</comment>
<organism evidence="2 3">
    <name type="scientific">Uliginosibacterium paludis</name>
    <dbReference type="NCBI Taxonomy" id="1615952"/>
    <lineage>
        <taxon>Bacteria</taxon>
        <taxon>Pseudomonadati</taxon>
        <taxon>Pseudomonadota</taxon>
        <taxon>Betaproteobacteria</taxon>
        <taxon>Rhodocyclales</taxon>
        <taxon>Zoogloeaceae</taxon>
        <taxon>Uliginosibacterium</taxon>
    </lineage>
</organism>
<dbReference type="RefSeq" id="WP_345925493.1">
    <property type="nucleotide sequence ID" value="NZ_JBDIVF010000002.1"/>
</dbReference>
<evidence type="ECO:0000313" key="2">
    <source>
        <dbReference type="EMBL" id="MET1489434.1"/>
    </source>
</evidence>
<feature type="signal peptide" evidence="1">
    <location>
        <begin position="1"/>
        <end position="19"/>
    </location>
</feature>
<keyword evidence="1" id="KW-0732">Signal</keyword>
<evidence type="ECO:0000256" key="1">
    <source>
        <dbReference type="SAM" id="SignalP"/>
    </source>
</evidence>
<sequence length="129" mass="15326">MSRLAFLLLSALLALPAQAAPQPDPVCFLPGRHFDSAFLGNWEIAQWKVRYSLFMRDRQVCLLARDMQADEWFEIPEIQWDGQFLRAGFLLRSTKWRTDSQLSLASGDRLRDEYTWRDGRRIDYWTRRK</sequence>
<accession>A0ABV2CNE5</accession>
<keyword evidence="3" id="KW-1185">Reference proteome</keyword>
<gene>
    <name evidence="2" type="ORF">ABVT11_06315</name>
</gene>
<name>A0ABV2CNE5_9RHOO</name>
<reference evidence="2 3" key="1">
    <citation type="submission" date="2024-07" db="EMBL/GenBank/DDBJ databases">
        <title>Uliginosibacterium paludis KCTC:42655.</title>
        <authorList>
            <person name="Kim M.K."/>
        </authorList>
    </citation>
    <scope>NUCLEOTIDE SEQUENCE [LARGE SCALE GENOMIC DNA]</scope>
    <source>
        <strain evidence="2 3">KCTC 42655</strain>
    </source>
</reference>
<evidence type="ECO:0000313" key="3">
    <source>
        <dbReference type="Proteomes" id="UP001548590"/>
    </source>
</evidence>